<dbReference type="InterPro" id="IPR032098">
    <property type="entry name" value="Acyltransf_C"/>
</dbReference>
<gene>
    <name evidence="7" type="primary">LOC101846727</name>
</gene>
<evidence type="ECO:0000256" key="2">
    <source>
        <dbReference type="ARBA" id="ARBA00022679"/>
    </source>
</evidence>
<keyword evidence="2" id="KW-0808">Transferase</keyword>
<keyword evidence="4" id="KW-1133">Transmembrane helix</keyword>
<evidence type="ECO:0000313" key="7">
    <source>
        <dbReference type="RefSeq" id="XP_012936324.1"/>
    </source>
</evidence>
<dbReference type="Pfam" id="PF16076">
    <property type="entry name" value="Acyltransf_C"/>
    <property type="match status" value="1"/>
</dbReference>
<feature type="transmembrane region" description="Helical" evidence="4">
    <location>
        <begin position="98"/>
        <end position="121"/>
    </location>
</feature>
<dbReference type="SMART" id="SM00563">
    <property type="entry name" value="PlsC"/>
    <property type="match status" value="1"/>
</dbReference>
<protein>
    <submittedName>
        <fullName evidence="7">Acyl-CoA:lysophosphatidylglycerol acyltransferase 1</fullName>
    </submittedName>
</protein>
<dbReference type="SUPFAM" id="SSF69593">
    <property type="entry name" value="Glycerol-3-phosphate (1)-acyltransferase"/>
    <property type="match status" value="1"/>
</dbReference>
<sequence length="387" mass="45004">MNDYLRYGFRLLIFIITNLYAFPTYMVWMTLLTPLRLLAPKTYWWMEAHMFKMLECMVITWCDSGGYKVIECGDDIGLLHDKEAIVLSNHQSTGDTPILFLASYLKGLACGTTMWIMWILFKFTNFGLVSVHREDFFIDQGKETRQLQLENLKKHLKESYLPHDRKWIIVFPEGGFLYKRLESSQRYARANGYPVLQHVTLPRVGAVKVILDTIGEPYDPVSSSTTEEGGPVLSPEAANVTSDHQLADDQLPLKWIIDITIAYKNGKPLDFLGMCIGYNPQEDVLLHYKAYRAKDIPRDEEALTSWLYDRYCEKDALLDYYYKHGELSEEVLSSRRILPHLRTSYIRFDVLQQILIHLFFIMSCYVHYSFLLKPFLGLCSSVLSFVF</sequence>
<name>A0ABM0ZX45_APLCA</name>
<accession>A0ABM0ZX45</accession>
<keyword evidence="6" id="KW-1185">Reference proteome</keyword>
<dbReference type="RefSeq" id="XP_012936324.1">
    <property type="nucleotide sequence ID" value="XM_013080870.2"/>
</dbReference>
<dbReference type="InterPro" id="IPR002123">
    <property type="entry name" value="Plipid/glycerol_acylTrfase"/>
</dbReference>
<feature type="transmembrane region" description="Helical" evidence="4">
    <location>
        <begin position="345"/>
        <end position="368"/>
    </location>
</feature>
<dbReference type="GO" id="GO:0016746">
    <property type="term" value="F:acyltransferase activity"/>
    <property type="evidence" value="ECO:0007669"/>
    <property type="project" value="UniProtKB-KW"/>
</dbReference>
<comment type="similarity">
    <text evidence="1">Belongs to the 1-acyl-sn-glycerol-3-phosphate acyltransferase family.</text>
</comment>
<keyword evidence="3 7" id="KW-0012">Acyltransferase</keyword>
<organism evidence="6 7">
    <name type="scientific">Aplysia californica</name>
    <name type="common">California sea hare</name>
    <dbReference type="NCBI Taxonomy" id="6500"/>
    <lineage>
        <taxon>Eukaryota</taxon>
        <taxon>Metazoa</taxon>
        <taxon>Spiralia</taxon>
        <taxon>Lophotrochozoa</taxon>
        <taxon>Mollusca</taxon>
        <taxon>Gastropoda</taxon>
        <taxon>Heterobranchia</taxon>
        <taxon>Euthyneura</taxon>
        <taxon>Tectipleura</taxon>
        <taxon>Aplysiida</taxon>
        <taxon>Aplysioidea</taxon>
        <taxon>Aplysiidae</taxon>
        <taxon>Aplysia</taxon>
    </lineage>
</organism>
<evidence type="ECO:0000313" key="6">
    <source>
        <dbReference type="Proteomes" id="UP000694888"/>
    </source>
</evidence>
<evidence type="ECO:0000256" key="4">
    <source>
        <dbReference type="SAM" id="Phobius"/>
    </source>
</evidence>
<keyword evidence="4" id="KW-0812">Transmembrane</keyword>
<dbReference type="Pfam" id="PF01553">
    <property type="entry name" value="Acyltransferase"/>
    <property type="match status" value="1"/>
</dbReference>
<proteinExistence type="inferred from homology"/>
<reference evidence="7" key="1">
    <citation type="submission" date="2025-08" db="UniProtKB">
        <authorList>
            <consortium name="RefSeq"/>
        </authorList>
    </citation>
    <scope>IDENTIFICATION</scope>
</reference>
<dbReference type="Proteomes" id="UP000694888">
    <property type="component" value="Unplaced"/>
</dbReference>
<dbReference type="GeneID" id="101846727"/>
<keyword evidence="4" id="KW-0472">Membrane</keyword>
<dbReference type="CDD" id="cd07990">
    <property type="entry name" value="LPLAT_LCLAT1-like"/>
    <property type="match status" value="1"/>
</dbReference>
<dbReference type="PANTHER" id="PTHR10983:SF2">
    <property type="entry name" value="ACYL-COA:LYSOPHOSPHATIDYLGLYCEROL ACYLTRANSFERASE 1"/>
    <property type="match status" value="1"/>
</dbReference>
<evidence type="ECO:0000259" key="5">
    <source>
        <dbReference type="SMART" id="SM00563"/>
    </source>
</evidence>
<dbReference type="PANTHER" id="PTHR10983">
    <property type="entry name" value="1-ACYLGLYCEROL-3-PHOSPHATE ACYLTRANSFERASE-RELATED"/>
    <property type="match status" value="1"/>
</dbReference>
<evidence type="ECO:0000256" key="3">
    <source>
        <dbReference type="ARBA" id="ARBA00023315"/>
    </source>
</evidence>
<feature type="transmembrane region" description="Helical" evidence="4">
    <location>
        <begin position="7"/>
        <end position="28"/>
    </location>
</feature>
<evidence type="ECO:0000256" key="1">
    <source>
        <dbReference type="ARBA" id="ARBA00008655"/>
    </source>
</evidence>
<feature type="domain" description="Phospholipid/glycerol acyltransferase" evidence="5">
    <location>
        <begin position="84"/>
        <end position="208"/>
    </location>
</feature>